<dbReference type="Proteomes" id="UP000813462">
    <property type="component" value="Unassembled WGS sequence"/>
</dbReference>
<dbReference type="EMBL" id="JAEACU010000005">
    <property type="protein sequence ID" value="KAH7528731.1"/>
    <property type="molecule type" value="Genomic_DNA"/>
</dbReference>
<sequence length="241" mass="27008">MAMASERSKQLHNFSLPYLKWGNQKFLRCIKIPSNSDEQSAPTHHHRSSGSELKKSDPFRIKSNSKPNPVRDSGLISNTQMDDDDSNNIEAVREKLLLDLRVAAKRLKVSILEEGAKDVSLVAAAAAEAEAEASRPWNLRTRRAASNFQTAEQVKTNGESRSSPVKKLTVEKKERAKFSVSLSKQEVEEDFAAMVGTRPPRRPKKRSRTVQKQLDLLFPGLWLAEVSPDSYKVADIPEGRD</sequence>
<feature type="region of interest" description="Disordered" evidence="1">
    <location>
        <begin position="33"/>
        <end position="87"/>
    </location>
</feature>
<gene>
    <name evidence="2" type="ORF">FEM48_Zijuj05G0103300</name>
</gene>
<feature type="compositionally biased region" description="Polar residues" evidence="1">
    <location>
        <begin position="33"/>
        <end position="42"/>
    </location>
</feature>
<organism evidence="2 3">
    <name type="scientific">Ziziphus jujuba var. spinosa</name>
    <dbReference type="NCBI Taxonomy" id="714518"/>
    <lineage>
        <taxon>Eukaryota</taxon>
        <taxon>Viridiplantae</taxon>
        <taxon>Streptophyta</taxon>
        <taxon>Embryophyta</taxon>
        <taxon>Tracheophyta</taxon>
        <taxon>Spermatophyta</taxon>
        <taxon>Magnoliopsida</taxon>
        <taxon>eudicotyledons</taxon>
        <taxon>Gunneridae</taxon>
        <taxon>Pentapetalae</taxon>
        <taxon>rosids</taxon>
        <taxon>fabids</taxon>
        <taxon>Rosales</taxon>
        <taxon>Rhamnaceae</taxon>
        <taxon>Paliureae</taxon>
        <taxon>Ziziphus</taxon>
    </lineage>
</organism>
<dbReference type="PANTHER" id="PTHR33130:SF43">
    <property type="entry name" value="OS01G0688600 PROTEIN"/>
    <property type="match status" value="1"/>
</dbReference>
<evidence type="ECO:0000313" key="2">
    <source>
        <dbReference type="EMBL" id="KAH7528731.1"/>
    </source>
</evidence>
<dbReference type="PANTHER" id="PTHR33130">
    <property type="entry name" value="PUTATIVE (DUF1639)-RELATED"/>
    <property type="match status" value="1"/>
</dbReference>
<feature type="region of interest" description="Disordered" evidence="1">
    <location>
        <begin position="148"/>
        <end position="168"/>
    </location>
</feature>
<proteinExistence type="predicted"/>
<evidence type="ECO:0000313" key="3">
    <source>
        <dbReference type="Proteomes" id="UP000813462"/>
    </source>
</evidence>
<reference evidence="2" key="1">
    <citation type="journal article" date="2021" name="Front. Plant Sci.">
        <title>Chromosome-Scale Genome Assembly for Chinese Sour Jujube and Insights Into Its Genome Evolution and Domestication Signature.</title>
        <authorList>
            <person name="Shen L.-Y."/>
            <person name="Luo H."/>
            <person name="Wang X.-L."/>
            <person name="Wang X.-M."/>
            <person name="Qiu X.-J."/>
            <person name="Liu H."/>
            <person name="Zhou S.-S."/>
            <person name="Jia K.-H."/>
            <person name="Nie S."/>
            <person name="Bao Y.-T."/>
            <person name="Zhang R.-G."/>
            <person name="Yun Q.-Z."/>
            <person name="Chai Y.-H."/>
            <person name="Lu J.-Y."/>
            <person name="Li Y."/>
            <person name="Zhao S.-W."/>
            <person name="Mao J.-F."/>
            <person name="Jia S.-G."/>
            <person name="Mao Y.-M."/>
        </authorList>
    </citation>
    <scope>NUCLEOTIDE SEQUENCE</scope>
    <source>
        <strain evidence="2">AT0</strain>
        <tissue evidence="2">Leaf</tissue>
    </source>
</reference>
<accession>A0A978VEE2</accession>
<protein>
    <submittedName>
        <fullName evidence="2">Uncharacterized protein</fullName>
    </submittedName>
</protein>
<evidence type="ECO:0000256" key="1">
    <source>
        <dbReference type="SAM" id="MobiDB-lite"/>
    </source>
</evidence>
<feature type="compositionally biased region" description="Polar residues" evidence="1">
    <location>
        <begin position="148"/>
        <end position="163"/>
    </location>
</feature>
<name>A0A978VEE2_ZIZJJ</name>
<dbReference type="InterPro" id="IPR012438">
    <property type="entry name" value="DUF1639"/>
</dbReference>
<dbReference type="AlphaFoldDB" id="A0A978VEE2"/>
<dbReference type="Pfam" id="PF07797">
    <property type="entry name" value="DUF1639"/>
    <property type="match status" value="1"/>
</dbReference>
<comment type="caution">
    <text evidence="2">The sequence shown here is derived from an EMBL/GenBank/DDBJ whole genome shotgun (WGS) entry which is preliminary data.</text>
</comment>